<reference evidence="2 3" key="1">
    <citation type="journal article" date="2023" name="Int. J. Syst. Evol. Microbiol.">
        <title>Ligilactobacillus ubinensis sp. nov., a novel species isolated from the wild ferment of a durian fruit (Durio zibethinus).</title>
        <authorList>
            <person name="Heng Y.C."/>
            <person name="Menon N."/>
            <person name="Chen B."/>
            <person name="Loo B.Z.L."/>
            <person name="Wong G.W.J."/>
            <person name="Lim A.C.H."/>
            <person name="Silvaraju S."/>
            <person name="Kittelmann S."/>
        </authorList>
    </citation>
    <scope>NUCLEOTIDE SEQUENCE [LARGE SCALE GENOMIC DNA]</scope>
    <source>
        <strain evidence="2 3">WILCCON 0076</strain>
    </source>
</reference>
<dbReference type="Proteomes" id="UP001139006">
    <property type="component" value="Unassembled WGS sequence"/>
</dbReference>
<dbReference type="AlphaFoldDB" id="A0A9X2JN82"/>
<evidence type="ECO:0000313" key="2">
    <source>
        <dbReference type="EMBL" id="MCP0888045.1"/>
    </source>
</evidence>
<comment type="caution">
    <text evidence="2">The sequence shown here is derived from an EMBL/GenBank/DDBJ whole genome shotgun (WGS) entry which is preliminary data.</text>
</comment>
<sequence length="372" mass="43536">MVKVGIMSMQRILNYGSFLQAYGLKRIIEDLGAEVQFVDYKIDAPIVEKKINKSKKLKHFWKISEILGYDAPLIQKIKFIKYKIKFKKIYQKELGISNLMNYNPKIDVLIIGSDEVFNCIQENSNVGYSLELFGKDNKANRLVSYAASFGNTTLKKLNDYKKIDEVKFYLKKFDEISVRDRNSAHIINRLTNVNPQINIDPVLVYDYVNKFKKIKTKKIKEKYLLLYAYSGRISDFEAKWILKYAKRKNLKVYSMGGVQKFSDKFIDCPPFEVLNYFSEANEIITDTFHGTIFSIINHKRFVTLMRKSIGGKYGNEEKLSYLLEKFKLSSRLISDIENAQDILENNIDYEEADSILQIEREKSIEYLKNNIF</sequence>
<accession>A0A9X2JN82</accession>
<feature type="domain" description="Polysaccharide pyruvyl transferase" evidence="1">
    <location>
        <begin position="14"/>
        <end position="305"/>
    </location>
</feature>
<name>A0A9X2JN82_9LACO</name>
<dbReference type="InterPro" id="IPR007345">
    <property type="entry name" value="Polysacch_pyruvyl_Trfase"/>
</dbReference>
<dbReference type="GO" id="GO:0016740">
    <property type="term" value="F:transferase activity"/>
    <property type="evidence" value="ECO:0007669"/>
    <property type="project" value="UniProtKB-KW"/>
</dbReference>
<dbReference type="Pfam" id="PF04230">
    <property type="entry name" value="PS_pyruv_trans"/>
    <property type="match status" value="1"/>
</dbReference>
<evidence type="ECO:0000259" key="1">
    <source>
        <dbReference type="Pfam" id="PF04230"/>
    </source>
</evidence>
<keyword evidence="3" id="KW-1185">Reference proteome</keyword>
<gene>
    <name evidence="2" type="ORF">LB941_11965</name>
</gene>
<organism evidence="2 3">
    <name type="scientific">Ligilactobacillus ubinensis</name>
    <dbReference type="NCBI Taxonomy" id="2876789"/>
    <lineage>
        <taxon>Bacteria</taxon>
        <taxon>Bacillati</taxon>
        <taxon>Bacillota</taxon>
        <taxon>Bacilli</taxon>
        <taxon>Lactobacillales</taxon>
        <taxon>Lactobacillaceae</taxon>
        <taxon>Ligilactobacillus</taxon>
    </lineage>
</organism>
<proteinExistence type="predicted"/>
<evidence type="ECO:0000313" key="3">
    <source>
        <dbReference type="Proteomes" id="UP001139006"/>
    </source>
</evidence>
<dbReference type="EMBL" id="JAIULA010000036">
    <property type="protein sequence ID" value="MCP0888045.1"/>
    <property type="molecule type" value="Genomic_DNA"/>
</dbReference>
<keyword evidence="2" id="KW-0808">Transferase</keyword>
<protein>
    <submittedName>
        <fullName evidence="2">Polysaccharide pyruvyl transferase family protein</fullName>
    </submittedName>
</protein>
<dbReference type="RefSeq" id="WP_253362215.1">
    <property type="nucleotide sequence ID" value="NZ_JAIULA010000036.1"/>
</dbReference>